<dbReference type="Proteomes" id="UP000265938">
    <property type="component" value="Unassembled WGS sequence"/>
</dbReference>
<protein>
    <submittedName>
        <fullName evidence="2">Uncharacterized protein</fullName>
    </submittedName>
</protein>
<evidence type="ECO:0000313" key="3">
    <source>
        <dbReference type="Proteomes" id="UP000265938"/>
    </source>
</evidence>
<accession>A0A3A3ETV1</accession>
<comment type="caution">
    <text evidence="2">The sequence shown here is derived from an EMBL/GenBank/DDBJ whole genome shotgun (WGS) entry which is preliminary data.</text>
</comment>
<keyword evidence="1" id="KW-1133">Transmembrane helix</keyword>
<name>A0A3A3ETV1_9GAMM</name>
<evidence type="ECO:0000313" key="2">
    <source>
        <dbReference type="EMBL" id="RJF37521.1"/>
    </source>
</evidence>
<gene>
    <name evidence="2" type="ORF">D4741_05465</name>
</gene>
<dbReference type="EMBL" id="QYSE01000001">
    <property type="protein sequence ID" value="RJF37521.1"/>
    <property type="molecule type" value="Genomic_DNA"/>
</dbReference>
<feature type="transmembrane region" description="Helical" evidence="1">
    <location>
        <begin position="72"/>
        <end position="92"/>
    </location>
</feature>
<dbReference type="AlphaFoldDB" id="A0A3A3ETV1"/>
<organism evidence="2 3">
    <name type="scientific">Pseudoalteromonas gelatinilytica</name>
    <dbReference type="NCBI Taxonomy" id="1703256"/>
    <lineage>
        <taxon>Bacteria</taxon>
        <taxon>Pseudomonadati</taxon>
        <taxon>Pseudomonadota</taxon>
        <taxon>Gammaproteobacteria</taxon>
        <taxon>Alteromonadales</taxon>
        <taxon>Pseudoalteromonadaceae</taxon>
        <taxon>Pseudoalteromonas</taxon>
    </lineage>
</organism>
<feature type="transmembrane region" description="Helical" evidence="1">
    <location>
        <begin position="36"/>
        <end position="57"/>
    </location>
</feature>
<feature type="transmembrane region" description="Helical" evidence="1">
    <location>
        <begin position="6"/>
        <end position="24"/>
    </location>
</feature>
<evidence type="ECO:0000256" key="1">
    <source>
        <dbReference type="SAM" id="Phobius"/>
    </source>
</evidence>
<proteinExistence type="predicted"/>
<sequence>MNWVITYLVALLFLVALSFIGLEYFEKHTFLESIDLALRCALIAVLGGILYCLRSVYLNRCLHDQWSKSWEVWYYLRPITSLICGVVAYIFLKAGLVVLDASQNSGEGSYGNYGYYAFSFFAGSNVDKFVAKIEEIGKSLFGIEKTRNSKLSDNKKEGKE</sequence>
<keyword evidence="1" id="KW-0812">Transmembrane</keyword>
<keyword evidence="1" id="KW-0472">Membrane</keyword>
<dbReference type="RefSeq" id="WP_119852272.1">
    <property type="nucleotide sequence ID" value="NZ_QYSE01000001.1"/>
</dbReference>
<reference evidence="2 3" key="1">
    <citation type="submission" date="2018-09" db="EMBL/GenBank/DDBJ databases">
        <title>Identification of marine bacteria producing industrial enzymes.</title>
        <authorList>
            <person name="Cheng T.H."/>
            <person name="Saidin J."/>
            <person name="Muhd D.D."/>
            <person name="Isa M.N.M."/>
            <person name="Bakar M.F.A."/>
            <person name="Ismail N."/>
        </authorList>
    </citation>
    <scope>NUCLEOTIDE SEQUENCE [LARGE SCALE GENOMIC DNA]</scope>
    <source>
        <strain evidence="2 3">MNAD 1.6</strain>
    </source>
</reference>